<accession>A0A8C4WY97</accession>
<keyword evidence="1" id="KW-0812">Transmembrane</keyword>
<dbReference type="GO" id="GO:0000978">
    <property type="term" value="F:RNA polymerase II cis-regulatory region sequence-specific DNA binding"/>
    <property type="evidence" value="ECO:0007669"/>
    <property type="project" value="TreeGrafter"/>
</dbReference>
<dbReference type="PANTHER" id="PTHR46105">
    <property type="entry name" value="AGAP004733-PA"/>
    <property type="match status" value="1"/>
</dbReference>
<feature type="transmembrane region" description="Helical" evidence="1">
    <location>
        <begin position="40"/>
        <end position="60"/>
    </location>
</feature>
<evidence type="ECO:0000259" key="2">
    <source>
        <dbReference type="PROSITE" id="PS50097"/>
    </source>
</evidence>
<dbReference type="Pfam" id="PF00651">
    <property type="entry name" value="BTB"/>
    <property type="match status" value="1"/>
</dbReference>
<dbReference type="InterPro" id="IPR050457">
    <property type="entry name" value="ZnFinger_BTB_dom_contain"/>
</dbReference>
<reference evidence="3" key="1">
    <citation type="submission" date="2025-08" db="UniProtKB">
        <authorList>
            <consortium name="Ensembl"/>
        </authorList>
    </citation>
    <scope>IDENTIFICATION</scope>
</reference>
<dbReference type="Gene3D" id="3.30.710.10">
    <property type="entry name" value="Potassium Channel Kv1.1, Chain A"/>
    <property type="match status" value="1"/>
</dbReference>
<evidence type="ECO:0000313" key="4">
    <source>
        <dbReference type="Proteomes" id="UP000694388"/>
    </source>
</evidence>
<proteinExistence type="predicted"/>
<keyword evidence="1" id="KW-1133">Transmembrane helix</keyword>
<protein>
    <recommendedName>
        <fullName evidence="2">BTB domain-containing protein</fullName>
    </recommendedName>
</protein>
<evidence type="ECO:0000313" key="3">
    <source>
        <dbReference type="Ensembl" id="ENSEBUP00000019673.1"/>
    </source>
</evidence>
<dbReference type="Ensembl" id="ENSEBUT00000020249.1">
    <property type="protein sequence ID" value="ENSEBUP00000019673.1"/>
    <property type="gene ID" value="ENSEBUG00000012219.1"/>
</dbReference>
<dbReference type="InterPro" id="IPR000210">
    <property type="entry name" value="BTB/POZ_dom"/>
</dbReference>
<reference evidence="3" key="2">
    <citation type="submission" date="2025-09" db="UniProtKB">
        <authorList>
            <consortium name="Ensembl"/>
        </authorList>
    </citation>
    <scope>IDENTIFICATION</scope>
</reference>
<keyword evidence="1" id="KW-0472">Membrane</keyword>
<dbReference type="InterPro" id="IPR011333">
    <property type="entry name" value="SKP1/BTB/POZ_sf"/>
</dbReference>
<dbReference type="AlphaFoldDB" id="A0A8C4WY97"/>
<evidence type="ECO:0000256" key="1">
    <source>
        <dbReference type="SAM" id="Phobius"/>
    </source>
</evidence>
<dbReference type="GO" id="GO:0000981">
    <property type="term" value="F:DNA-binding transcription factor activity, RNA polymerase II-specific"/>
    <property type="evidence" value="ECO:0007669"/>
    <property type="project" value="TreeGrafter"/>
</dbReference>
<sequence>MDVAGHGRRLLSALEVQRHRGELCDCVLVAEGQEFRAHRAVLAAWSEYFHICWVVFIFYLQTRERSS</sequence>
<organism evidence="3 4">
    <name type="scientific">Eptatretus burgeri</name>
    <name type="common">Inshore hagfish</name>
    <dbReference type="NCBI Taxonomy" id="7764"/>
    <lineage>
        <taxon>Eukaryota</taxon>
        <taxon>Metazoa</taxon>
        <taxon>Chordata</taxon>
        <taxon>Craniata</taxon>
        <taxon>Vertebrata</taxon>
        <taxon>Cyclostomata</taxon>
        <taxon>Myxini</taxon>
        <taxon>Myxiniformes</taxon>
        <taxon>Myxinidae</taxon>
        <taxon>Eptatretinae</taxon>
        <taxon>Eptatretus</taxon>
    </lineage>
</organism>
<dbReference type="PANTHER" id="PTHR46105:SF28">
    <property type="entry name" value="ZINC FINGER PROTEIN 37-LIKE"/>
    <property type="match status" value="1"/>
</dbReference>
<dbReference type="Proteomes" id="UP000694388">
    <property type="component" value="Unplaced"/>
</dbReference>
<feature type="domain" description="BTB" evidence="2">
    <location>
        <begin position="24"/>
        <end position="49"/>
    </location>
</feature>
<dbReference type="OMA" id="SHFRTHY"/>
<name>A0A8C4WY97_EPTBU</name>
<dbReference type="SUPFAM" id="SSF54695">
    <property type="entry name" value="POZ domain"/>
    <property type="match status" value="1"/>
</dbReference>
<dbReference type="PROSITE" id="PS50097">
    <property type="entry name" value="BTB"/>
    <property type="match status" value="1"/>
</dbReference>
<keyword evidence="4" id="KW-1185">Reference proteome</keyword>